<feature type="compositionally biased region" description="Basic and acidic residues" evidence="1">
    <location>
        <begin position="149"/>
        <end position="158"/>
    </location>
</feature>
<evidence type="ECO:0000313" key="3">
    <source>
        <dbReference type="Proteomes" id="UP001152607"/>
    </source>
</evidence>
<comment type="caution">
    <text evidence="2">The sequence shown here is derived from an EMBL/GenBank/DDBJ whole genome shotgun (WGS) entry which is preliminary data.</text>
</comment>
<evidence type="ECO:0000256" key="1">
    <source>
        <dbReference type="SAM" id="MobiDB-lite"/>
    </source>
</evidence>
<organism evidence="2 3">
    <name type="scientific">Periconia digitata</name>
    <dbReference type="NCBI Taxonomy" id="1303443"/>
    <lineage>
        <taxon>Eukaryota</taxon>
        <taxon>Fungi</taxon>
        <taxon>Dikarya</taxon>
        <taxon>Ascomycota</taxon>
        <taxon>Pezizomycotina</taxon>
        <taxon>Dothideomycetes</taxon>
        <taxon>Pleosporomycetidae</taxon>
        <taxon>Pleosporales</taxon>
        <taxon>Massarineae</taxon>
        <taxon>Periconiaceae</taxon>
        <taxon>Periconia</taxon>
    </lineage>
</organism>
<evidence type="ECO:0000313" key="2">
    <source>
        <dbReference type="EMBL" id="CAI6342392.1"/>
    </source>
</evidence>
<keyword evidence="3" id="KW-1185">Reference proteome</keyword>
<sequence>MAVGRDKIGLTLWYSHLVPALIRLMDDETLPRSFGTEDDAQMCINDCLNDYVALSRYKWPDFLGHGYTYCQSISLRRALVQEIFKHMKDAGSIRVEVREDIVQSSGANKGHRDPIDGVDGGSEPPREANSQSSNQSLESSYLPDSPDDNTCRSERLTPDPDSTEDLASITRQLMECTNLQREELRDMIHDEHFEDIMAFQIRSKLAGRNREISVEL</sequence>
<feature type="region of interest" description="Disordered" evidence="1">
    <location>
        <begin position="103"/>
        <end position="164"/>
    </location>
</feature>
<proteinExistence type="predicted"/>
<dbReference type="Proteomes" id="UP001152607">
    <property type="component" value="Unassembled WGS sequence"/>
</dbReference>
<feature type="compositionally biased region" description="Low complexity" evidence="1">
    <location>
        <begin position="129"/>
        <end position="140"/>
    </location>
</feature>
<accession>A0A9W4UX92</accession>
<dbReference type="EMBL" id="CAOQHR010000013">
    <property type="protein sequence ID" value="CAI6342392.1"/>
    <property type="molecule type" value="Genomic_DNA"/>
</dbReference>
<dbReference type="AlphaFoldDB" id="A0A9W4UX92"/>
<protein>
    <submittedName>
        <fullName evidence="2">Uncharacterized protein</fullName>
    </submittedName>
</protein>
<name>A0A9W4UX92_9PLEO</name>
<gene>
    <name evidence="2" type="ORF">PDIGIT_LOCUS15599</name>
</gene>
<dbReference type="OrthoDB" id="3735253at2759"/>
<reference evidence="2" key="1">
    <citation type="submission" date="2023-01" db="EMBL/GenBank/DDBJ databases">
        <authorList>
            <person name="Van Ghelder C."/>
            <person name="Rancurel C."/>
        </authorList>
    </citation>
    <scope>NUCLEOTIDE SEQUENCE</scope>
    <source>
        <strain evidence="2">CNCM I-4278</strain>
    </source>
</reference>